<proteinExistence type="inferred from homology"/>
<evidence type="ECO:0000313" key="7">
    <source>
        <dbReference type="Proteomes" id="UP000244224"/>
    </source>
</evidence>
<dbReference type="SUPFAM" id="SSF56399">
    <property type="entry name" value="ADP-ribosylation"/>
    <property type="match status" value="1"/>
</dbReference>
<evidence type="ECO:0000256" key="1">
    <source>
        <dbReference type="ARBA" id="ARBA00009836"/>
    </source>
</evidence>
<dbReference type="Gene3D" id="1.10.10.970">
    <property type="entry name" value="RNA 2'-phosphotransferase, Tpt1/KptA family, N-terminal domain"/>
    <property type="match status" value="1"/>
</dbReference>
<dbReference type="GO" id="GO:0003950">
    <property type="term" value="F:NAD+ poly-ADP-ribosyltransferase activity"/>
    <property type="evidence" value="ECO:0007669"/>
    <property type="project" value="InterPro"/>
</dbReference>
<dbReference type="InterPro" id="IPR022928">
    <property type="entry name" value="RNA_2'-PTrans_KptA"/>
</dbReference>
<name>A0A2T6B9B8_9RHOB</name>
<dbReference type="OrthoDB" id="4537997at2"/>
<dbReference type="Proteomes" id="UP000244224">
    <property type="component" value="Unassembled WGS sequence"/>
</dbReference>
<accession>A0A2T6B9B8</accession>
<protein>
    <recommendedName>
        <fullName evidence="5">Probable RNA 2'-phosphotransferase</fullName>
        <ecNumber evidence="5">2.7.1.-</ecNumber>
    </recommendedName>
</protein>
<dbReference type="EMBL" id="QBKP01000002">
    <property type="protein sequence ID" value="PTX52654.1"/>
    <property type="molecule type" value="Genomic_DNA"/>
</dbReference>
<comment type="caution">
    <text evidence="6">The sequence shown here is derived from an EMBL/GenBank/DDBJ whole genome shotgun (WGS) entry which is preliminary data.</text>
</comment>
<dbReference type="GO" id="GO:0006388">
    <property type="term" value="P:tRNA splicing, via endonucleolytic cleavage and ligation"/>
    <property type="evidence" value="ECO:0007669"/>
    <property type="project" value="UniProtKB-UniRule"/>
</dbReference>
<evidence type="ECO:0000313" key="6">
    <source>
        <dbReference type="EMBL" id="PTX52654.1"/>
    </source>
</evidence>
<evidence type="ECO:0000256" key="2">
    <source>
        <dbReference type="ARBA" id="ARBA00022679"/>
    </source>
</evidence>
<dbReference type="InterPro" id="IPR042080">
    <property type="entry name" value="RNA_2'-PTrans_N"/>
</dbReference>
<dbReference type="InterPro" id="IPR042081">
    <property type="entry name" value="RNA_2'-PTrans_C"/>
</dbReference>
<dbReference type="PANTHER" id="PTHR12684:SF2">
    <property type="entry name" value="TRNA 2'-PHOSPHOTRANSFERASE 1"/>
    <property type="match status" value="1"/>
</dbReference>
<reference evidence="6 7" key="1">
    <citation type="submission" date="2018-04" db="EMBL/GenBank/DDBJ databases">
        <title>Genomic Encyclopedia of Archaeal and Bacterial Type Strains, Phase II (KMG-II): from individual species to whole genera.</title>
        <authorList>
            <person name="Goeker M."/>
        </authorList>
    </citation>
    <scope>NUCLEOTIDE SEQUENCE [LARGE SCALE GENOMIC DNA]</scope>
    <source>
        <strain evidence="6 7">DSM 21823</strain>
    </source>
</reference>
<dbReference type="InterPro" id="IPR002745">
    <property type="entry name" value="Ptrans_KptA/Tpt1"/>
</dbReference>
<gene>
    <name evidence="5" type="primary">kptA</name>
    <name evidence="6" type="ORF">C8N34_102472</name>
</gene>
<evidence type="ECO:0000256" key="5">
    <source>
        <dbReference type="HAMAP-Rule" id="MF_00299"/>
    </source>
</evidence>
<dbReference type="EC" id="2.7.1.-" evidence="5"/>
<dbReference type="Pfam" id="PF01885">
    <property type="entry name" value="PTS_2-RNA"/>
    <property type="match status" value="1"/>
</dbReference>
<organism evidence="6 7">
    <name type="scientific">Gemmobacter caeni</name>
    <dbReference type="NCBI Taxonomy" id="589035"/>
    <lineage>
        <taxon>Bacteria</taxon>
        <taxon>Pseudomonadati</taxon>
        <taxon>Pseudomonadota</taxon>
        <taxon>Alphaproteobacteria</taxon>
        <taxon>Rhodobacterales</taxon>
        <taxon>Paracoccaceae</taxon>
        <taxon>Gemmobacter</taxon>
    </lineage>
</organism>
<dbReference type="PANTHER" id="PTHR12684">
    <property type="entry name" value="PUTATIVE PHOSPHOTRANSFERASE"/>
    <property type="match status" value="1"/>
</dbReference>
<evidence type="ECO:0000256" key="4">
    <source>
        <dbReference type="ARBA" id="ARBA00025212"/>
    </source>
</evidence>
<keyword evidence="3 5" id="KW-0520">NAD</keyword>
<sequence length="177" mass="18965">MSRTPRMIARALRHEPALLGLTLAPGGWAPVDDLLRGLAAVGRRTTREELLAIVAADEKGRFTLSPDGRRIRAAQGHSVAVDLQLDPVAPPALLLHGTASRNLSGIFRDGLLPGRRQHVHLSETEEVARRVGARHGSPVLLEVGAGALHALGRPFFRADNGVWLTGPVPVTHLRLIG</sequence>
<dbReference type="HAMAP" id="MF_00299">
    <property type="entry name" value="KptA"/>
    <property type="match status" value="1"/>
</dbReference>
<keyword evidence="2 5" id="KW-0808">Transferase</keyword>
<dbReference type="RefSeq" id="WP_108128058.1">
    <property type="nucleotide sequence ID" value="NZ_QBKP01000002.1"/>
</dbReference>
<dbReference type="GO" id="GO:0000215">
    <property type="term" value="F:tRNA 2'-phosphotransferase activity"/>
    <property type="evidence" value="ECO:0007669"/>
    <property type="project" value="TreeGrafter"/>
</dbReference>
<comment type="function">
    <text evidence="4 5">Removes the 2'-phosphate from RNA via an intermediate in which the phosphate is ADP-ribosylated by NAD followed by a presumed transesterification to release the RNA and generate ADP-ribose 1''-2''-cyclic phosphate (APPR&gt;P). May function as an ADP-ribosylase.</text>
</comment>
<dbReference type="Gene3D" id="3.20.170.30">
    <property type="match status" value="1"/>
</dbReference>
<evidence type="ECO:0000256" key="3">
    <source>
        <dbReference type="ARBA" id="ARBA00023027"/>
    </source>
</evidence>
<dbReference type="AlphaFoldDB" id="A0A2T6B9B8"/>
<keyword evidence="7" id="KW-1185">Reference proteome</keyword>
<comment type="similarity">
    <text evidence="1 5">Belongs to the KptA/TPT1 family.</text>
</comment>